<dbReference type="OrthoDB" id="10264544at2759"/>
<evidence type="ECO:0000256" key="3">
    <source>
        <dbReference type="ARBA" id="ARBA00023187"/>
    </source>
</evidence>
<reference evidence="8 9" key="1">
    <citation type="submission" date="2019-07" db="EMBL/GenBank/DDBJ databases">
        <title>Draft genome assembly of a fouling barnacle, Amphibalanus amphitrite (Darwin, 1854): The first reference genome for Thecostraca.</title>
        <authorList>
            <person name="Kim W."/>
        </authorList>
    </citation>
    <scope>NUCLEOTIDE SEQUENCE [LARGE SCALE GENOMIC DNA]</scope>
    <source>
        <strain evidence="8">SNU_AA5</strain>
        <tissue evidence="8">Soma without cirri and trophi</tissue>
    </source>
</reference>
<feature type="region of interest" description="Disordered" evidence="5">
    <location>
        <begin position="15"/>
        <end position="70"/>
    </location>
</feature>
<evidence type="ECO:0000256" key="4">
    <source>
        <dbReference type="ARBA" id="ARBA00023242"/>
    </source>
</evidence>
<dbReference type="InterPro" id="IPR013881">
    <property type="entry name" value="Pre-mRNA_splic_Prp3_dom"/>
</dbReference>
<feature type="compositionally biased region" description="Pro residues" evidence="5">
    <location>
        <begin position="31"/>
        <end position="46"/>
    </location>
</feature>
<comment type="subcellular location">
    <subcellularLocation>
        <location evidence="1">Nucleus</location>
    </subcellularLocation>
</comment>
<dbReference type="GO" id="GO:0000398">
    <property type="term" value="P:mRNA splicing, via spliceosome"/>
    <property type="evidence" value="ECO:0007669"/>
    <property type="project" value="InterPro"/>
</dbReference>
<proteinExistence type="predicted"/>
<organism evidence="8 9">
    <name type="scientific">Amphibalanus amphitrite</name>
    <name type="common">Striped barnacle</name>
    <name type="synonym">Balanus amphitrite</name>
    <dbReference type="NCBI Taxonomy" id="1232801"/>
    <lineage>
        <taxon>Eukaryota</taxon>
        <taxon>Metazoa</taxon>
        <taxon>Ecdysozoa</taxon>
        <taxon>Arthropoda</taxon>
        <taxon>Crustacea</taxon>
        <taxon>Multicrustacea</taxon>
        <taxon>Cirripedia</taxon>
        <taxon>Thoracica</taxon>
        <taxon>Thoracicalcarea</taxon>
        <taxon>Balanomorpha</taxon>
        <taxon>Balanoidea</taxon>
        <taxon>Balanidae</taxon>
        <taxon>Amphibalaninae</taxon>
        <taxon>Amphibalanus</taxon>
    </lineage>
</organism>
<feature type="compositionally biased region" description="Polar residues" evidence="5">
    <location>
        <begin position="18"/>
        <end position="30"/>
    </location>
</feature>
<dbReference type="AlphaFoldDB" id="A0A6A4WWI4"/>
<evidence type="ECO:0000259" key="7">
    <source>
        <dbReference type="Pfam" id="PF08572"/>
    </source>
</evidence>
<keyword evidence="9" id="KW-1185">Reference proteome</keyword>
<keyword evidence="2" id="KW-0507">mRNA processing</keyword>
<feature type="domain" description="Small nuclear ribonucleoprotein Prp3 C-terminal" evidence="6">
    <location>
        <begin position="389"/>
        <end position="509"/>
    </location>
</feature>
<feature type="compositionally biased region" description="Low complexity" evidence="5">
    <location>
        <begin position="47"/>
        <end position="62"/>
    </location>
</feature>
<dbReference type="InterPro" id="IPR027104">
    <property type="entry name" value="Prp3"/>
</dbReference>
<dbReference type="PANTHER" id="PTHR14212:SF0">
    <property type="entry name" value="U4_U6 SMALL NUCLEAR RIBONUCLEOPROTEIN PRP3"/>
    <property type="match status" value="1"/>
</dbReference>
<dbReference type="EMBL" id="VIIS01000516">
    <property type="protein sequence ID" value="KAF0308030.1"/>
    <property type="molecule type" value="Genomic_DNA"/>
</dbReference>
<sequence>MMANAQKMIEMRKKTLGALQSQGAAQSPLISQPPPLMAGPPPPPLMGTPNPLMGAALPQPALGAGGGTIDSPFADKAKKIADLQDDSGRTVDASGNEVQIAARLPTLKANIRAKRRAEFRQQLQERPTEDVSEAAFFDPRVSLRPSTRGRRAFNFHEPGKFQQVAARMRTKAQLEKLQSEISQIARKTGISSAMRLAMVAPRPATWQPSVAGGPPQIEWWDQVVTQTDTYEAAEQKPEEERYEGITSLVEHPAQMAPPTDLPTDLITSRSRQLTVTRTCFLPVLLTKKERKKLRRTNRREAWKDKQEKIRLGLEPPPEPKVRMSNLMRVLGNEAIQDPTKIEAHVRAQMAKRQKEHQDANAARKLTTEQRKEKKINKIKEDTTTEVHVAIYRVTDLSNQAKKFKVETNANQLFMTGAVVLFKDVNVVVVEGGPKQQKKYKRLMLQRIKWEEDMVKGKEDEETENKCTLIWEGTTKQRNFGKITFKLCPNESFAREYFRKAGVEHYWDLAHSSSVLEQETT</sequence>
<keyword evidence="3" id="KW-0508">mRNA splicing</keyword>
<keyword evidence="4" id="KW-0539">Nucleus</keyword>
<evidence type="ECO:0000313" key="8">
    <source>
        <dbReference type="EMBL" id="KAF0308030.1"/>
    </source>
</evidence>
<dbReference type="CDD" id="cd24162">
    <property type="entry name" value="Prp3_C"/>
    <property type="match status" value="1"/>
</dbReference>
<evidence type="ECO:0000256" key="5">
    <source>
        <dbReference type="SAM" id="MobiDB-lite"/>
    </source>
</evidence>
<keyword evidence="8" id="KW-0687">Ribonucleoprotein</keyword>
<evidence type="ECO:0000256" key="2">
    <source>
        <dbReference type="ARBA" id="ARBA00022664"/>
    </source>
</evidence>
<dbReference type="PANTHER" id="PTHR14212">
    <property type="entry name" value="U4/U6-ASSOCIATED RNA SPLICING FACTOR-RELATED"/>
    <property type="match status" value="1"/>
</dbReference>
<comment type="caution">
    <text evidence="8">The sequence shown here is derived from an EMBL/GenBank/DDBJ whole genome shotgun (WGS) entry which is preliminary data.</text>
</comment>
<dbReference type="Pfam" id="PF06544">
    <property type="entry name" value="Prp3_C"/>
    <property type="match status" value="1"/>
</dbReference>
<evidence type="ECO:0000313" key="9">
    <source>
        <dbReference type="Proteomes" id="UP000440578"/>
    </source>
</evidence>
<gene>
    <name evidence="8" type="primary">PRPF3</name>
    <name evidence="8" type="ORF">FJT64_020682</name>
</gene>
<accession>A0A6A4WWI4</accession>
<dbReference type="GO" id="GO:0046540">
    <property type="term" value="C:U4/U6 x U5 tri-snRNP complex"/>
    <property type="evidence" value="ECO:0007669"/>
    <property type="project" value="InterPro"/>
</dbReference>
<dbReference type="Pfam" id="PF08572">
    <property type="entry name" value="PRP3"/>
    <property type="match status" value="1"/>
</dbReference>
<dbReference type="Proteomes" id="UP000440578">
    <property type="component" value="Unassembled WGS sequence"/>
</dbReference>
<evidence type="ECO:0000259" key="6">
    <source>
        <dbReference type="Pfam" id="PF06544"/>
    </source>
</evidence>
<name>A0A6A4WWI4_AMPAM</name>
<feature type="domain" description="Pre-mRNA-splicing factor 3" evidence="7">
    <location>
        <begin position="135"/>
        <end position="366"/>
    </location>
</feature>
<evidence type="ECO:0000256" key="1">
    <source>
        <dbReference type="ARBA" id="ARBA00004123"/>
    </source>
</evidence>
<dbReference type="InterPro" id="IPR010541">
    <property type="entry name" value="Prp3_C"/>
</dbReference>
<protein>
    <submittedName>
        <fullName evidence="8">U4/U6 small nuclear ribonucleoprotein Prp3</fullName>
    </submittedName>
</protein>